<evidence type="ECO:0000313" key="1">
    <source>
        <dbReference type="EMBL" id="KAF9644235.1"/>
    </source>
</evidence>
<reference evidence="1" key="1">
    <citation type="submission" date="2019-10" db="EMBL/GenBank/DDBJ databases">
        <authorList>
            <consortium name="DOE Joint Genome Institute"/>
            <person name="Kuo A."/>
            <person name="Miyauchi S."/>
            <person name="Kiss E."/>
            <person name="Drula E."/>
            <person name="Kohler A."/>
            <person name="Sanchez-Garcia M."/>
            <person name="Andreopoulos B."/>
            <person name="Barry K.W."/>
            <person name="Bonito G."/>
            <person name="Buee M."/>
            <person name="Carver A."/>
            <person name="Chen C."/>
            <person name="Cichocki N."/>
            <person name="Clum A."/>
            <person name="Culley D."/>
            <person name="Crous P.W."/>
            <person name="Fauchery L."/>
            <person name="Girlanda M."/>
            <person name="Hayes R."/>
            <person name="Keri Z."/>
            <person name="Labutti K."/>
            <person name="Lipzen A."/>
            <person name="Lombard V."/>
            <person name="Magnuson J."/>
            <person name="Maillard F."/>
            <person name="Morin E."/>
            <person name="Murat C."/>
            <person name="Nolan M."/>
            <person name="Ohm R."/>
            <person name="Pangilinan J."/>
            <person name="Pereira M."/>
            <person name="Perotto S."/>
            <person name="Peter M."/>
            <person name="Riley R."/>
            <person name="Sitrit Y."/>
            <person name="Stielow B."/>
            <person name="Szollosi G."/>
            <person name="Zifcakova L."/>
            <person name="Stursova M."/>
            <person name="Spatafora J.W."/>
            <person name="Tedersoo L."/>
            <person name="Vaario L.-M."/>
            <person name="Yamada A."/>
            <person name="Yan M."/>
            <person name="Wang P."/>
            <person name="Xu J."/>
            <person name="Bruns T."/>
            <person name="Baldrian P."/>
            <person name="Vilgalys R."/>
            <person name="Henrissat B."/>
            <person name="Grigoriev I.V."/>
            <person name="Hibbett D."/>
            <person name="Nagy L.G."/>
            <person name="Martin F.M."/>
        </authorList>
    </citation>
    <scope>NUCLEOTIDE SEQUENCE</scope>
    <source>
        <strain evidence="1">P2</strain>
    </source>
</reference>
<evidence type="ECO:0000313" key="2">
    <source>
        <dbReference type="Proteomes" id="UP000886501"/>
    </source>
</evidence>
<protein>
    <submittedName>
        <fullName evidence="1">Uncharacterized protein</fullName>
    </submittedName>
</protein>
<sequence length="136" mass="15093">MANWAVLVCLVKNVRVVVVGMGSKLVVVRLLQDTQTPGTNSGDILLPRITFKARLRSGHTLCRRQFPLAPAYASTFHSCQGLTLDCIGVNLTQDVFTHGQLYTVLSRIRHRSDAIVRLPTLECSTTINVTYKELLI</sequence>
<dbReference type="EMBL" id="MU118152">
    <property type="protein sequence ID" value="KAF9644235.1"/>
    <property type="molecule type" value="Genomic_DNA"/>
</dbReference>
<keyword evidence="2" id="KW-1185">Reference proteome</keyword>
<accession>A0ACB6Z4D9</accession>
<comment type="caution">
    <text evidence="1">The sequence shown here is derived from an EMBL/GenBank/DDBJ whole genome shotgun (WGS) entry which is preliminary data.</text>
</comment>
<name>A0ACB6Z4D9_THEGA</name>
<proteinExistence type="predicted"/>
<gene>
    <name evidence="1" type="ORF">BDM02DRAFT_3181624</name>
</gene>
<reference evidence="1" key="2">
    <citation type="journal article" date="2020" name="Nat. Commun.">
        <title>Large-scale genome sequencing of mycorrhizal fungi provides insights into the early evolution of symbiotic traits.</title>
        <authorList>
            <person name="Miyauchi S."/>
            <person name="Kiss E."/>
            <person name="Kuo A."/>
            <person name="Drula E."/>
            <person name="Kohler A."/>
            <person name="Sanchez-Garcia M."/>
            <person name="Morin E."/>
            <person name="Andreopoulos B."/>
            <person name="Barry K.W."/>
            <person name="Bonito G."/>
            <person name="Buee M."/>
            <person name="Carver A."/>
            <person name="Chen C."/>
            <person name="Cichocki N."/>
            <person name="Clum A."/>
            <person name="Culley D."/>
            <person name="Crous P.W."/>
            <person name="Fauchery L."/>
            <person name="Girlanda M."/>
            <person name="Hayes R.D."/>
            <person name="Keri Z."/>
            <person name="LaButti K."/>
            <person name="Lipzen A."/>
            <person name="Lombard V."/>
            <person name="Magnuson J."/>
            <person name="Maillard F."/>
            <person name="Murat C."/>
            <person name="Nolan M."/>
            <person name="Ohm R.A."/>
            <person name="Pangilinan J."/>
            <person name="Pereira M.F."/>
            <person name="Perotto S."/>
            <person name="Peter M."/>
            <person name="Pfister S."/>
            <person name="Riley R."/>
            <person name="Sitrit Y."/>
            <person name="Stielow J.B."/>
            <person name="Szollosi G."/>
            <person name="Zifcakova L."/>
            <person name="Stursova M."/>
            <person name="Spatafora J.W."/>
            <person name="Tedersoo L."/>
            <person name="Vaario L.M."/>
            <person name="Yamada A."/>
            <person name="Yan M."/>
            <person name="Wang P."/>
            <person name="Xu J."/>
            <person name="Bruns T."/>
            <person name="Baldrian P."/>
            <person name="Vilgalys R."/>
            <person name="Dunand C."/>
            <person name="Henrissat B."/>
            <person name="Grigoriev I.V."/>
            <person name="Hibbett D."/>
            <person name="Nagy L.G."/>
            <person name="Martin F.M."/>
        </authorList>
    </citation>
    <scope>NUCLEOTIDE SEQUENCE</scope>
    <source>
        <strain evidence="1">P2</strain>
    </source>
</reference>
<organism evidence="1 2">
    <name type="scientific">Thelephora ganbajun</name>
    <name type="common">Ganba fungus</name>
    <dbReference type="NCBI Taxonomy" id="370292"/>
    <lineage>
        <taxon>Eukaryota</taxon>
        <taxon>Fungi</taxon>
        <taxon>Dikarya</taxon>
        <taxon>Basidiomycota</taxon>
        <taxon>Agaricomycotina</taxon>
        <taxon>Agaricomycetes</taxon>
        <taxon>Thelephorales</taxon>
        <taxon>Thelephoraceae</taxon>
        <taxon>Thelephora</taxon>
    </lineage>
</organism>
<dbReference type="Proteomes" id="UP000886501">
    <property type="component" value="Unassembled WGS sequence"/>
</dbReference>